<accession>A0AAW0I344</accession>
<dbReference type="GO" id="GO:0016605">
    <property type="term" value="C:PML body"/>
    <property type="evidence" value="ECO:0007669"/>
    <property type="project" value="UniProtKB-SubCell"/>
</dbReference>
<dbReference type="PANTHER" id="PTHR10562">
    <property type="entry name" value="SMALL UBIQUITIN-RELATED MODIFIER"/>
    <property type="match status" value="1"/>
</dbReference>
<dbReference type="InterPro" id="IPR000626">
    <property type="entry name" value="Ubiquitin-like_dom"/>
</dbReference>
<keyword evidence="11" id="KW-1185">Reference proteome</keyword>
<dbReference type="InterPro" id="IPR004865">
    <property type="entry name" value="HSR_dom"/>
</dbReference>
<dbReference type="Gene3D" id="3.10.20.90">
    <property type="entry name" value="Phosphatidylinositol 3-kinase Catalytic Subunit, Chain A, domain 1"/>
    <property type="match status" value="1"/>
</dbReference>
<gene>
    <name evidence="10" type="ORF">U0070_002323</name>
</gene>
<evidence type="ECO:0000256" key="3">
    <source>
        <dbReference type="ARBA" id="ARBA00022499"/>
    </source>
</evidence>
<keyword evidence="4" id="KW-0833">Ubl conjugation pathway</keyword>
<dbReference type="CDD" id="cd16115">
    <property type="entry name" value="Ubl_SUMO2_3_4"/>
    <property type="match status" value="1"/>
</dbReference>
<dbReference type="SMART" id="SM00213">
    <property type="entry name" value="UBQ"/>
    <property type="match status" value="1"/>
</dbReference>
<protein>
    <recommendedName>
        <fullName evidence="7">Small ubiquitin-related modifier 2</fullName>
    </recommendedName>
</protein>
<comment type="subunit">
    <text evidence="6">Interacts with SAE2 and UBE2I. Interacts with ZNF451. Identified in a complex with ZNF451 and UBE2I/UBC9, where one ZNF451 interacts with one UBE2I/UBC9 and two SUMO2 chains, one bound to the UBE2I/UBC9 active site and the other to another region of the same UBE2I/UBC9 molecule. Covalently attached to a number of proteins. Interacts with PELP1. Interacts with USP25; the interaction sumoylates USP25. Interacts with SIMC1, CASP8AP2, RNF111 and SOBP (via SIM domains). Interacts with MTA1. Interacts with HINT1. Interacts with GCNA (via SIM domains); this interaction allows the GCNA recruitment to DPCs sites.</text>
</comment>
<evidence type="ECO:0000256" key="2">
    <source>
        <dbReference type="ARBA" id="ARBA00009185"/>
    </source>
</evidence>
<reference evidence="10 11" key="1">
    <citation type="journal article" date="2023" name="bioRxiv">
        <title>Conserved and derived expression patterns and positive selection on dental genes reveal complex evolutionary context of ever-growing rodent molars.</title>
        <authorList>
            <person name="Calamari Z.T."/>
            <person name="Song A."/>
            <person name="Cohen E."/>
            <person name="Akter M."/>
            <person name="Roy R.D."/>
            <person name="Hallikas O."/>
            <person name="Christensen M.M."/>
            <person name="Li P."/>
            <person name="Marangoni P."/>
            <person name="Jernvall J."/>
            <person name="Klein O.D."/>
        </authorList>
    </citation>
    <scope>NUCLEOTIDE SEQUENCE [LARGE SCALE GENOMIC DNA]</scope>
    <source>
        <strain evidence="10">V071</strain>
    </source>
</reference>
<evidence type="ECO:0000313" key="11">
    <source>
        <dbReference type="Proteomes" id="UP001488838"/>
    </source>
</evidence>
<evidence type="ECO:0000256" key="5">
    <source>
        <dbReference type="ARBA" id="ARBA00059228"/>
    </source>
</evidence>
<dbReference type="SUPFAM" id="SSF54236">
    <property type="entry name" value="Ubiquitin-like"/>
    <property type="match status" value="1"/>
</dbReference>
<name>A0AAW0I344_MYOGA</name>
<evidence type="ECO:0000313" key="10">
    <source>
        <dbReference type="EMBL" id="KAK7808759.1"/>
    </source>
</evidence>
<dbReference type="Pfam" id="PF03172">
    <property type="entry name" value="HSR"/>
    <property type="match status" value="1"/>
</dbReference>
<comment type="subcellular location">
    <subcellularLocation>
        <location evidence="1">Nucleus</location>
        <location evidence="1">PML body</location>
    </subcellularLocation>
</comment>
<evidence type="ECO:0000256" key="6">
    <source>
        <dbReference type="ARBA" id="ARBA00065408"/>
    </source>
</evidence>
<dbReference type="PROSITE" id="PS50053">
    <property type="entry name" value="UBIQUITIN_2"/>
    <property type="match status" value="1"/>
</dbReference>
<dbReference type="GO" id="GO:0016925">
    <property type="term" value="P:protein sumoylation"/>
    <property type="evidence" value="ECO:0007669"/>
    <property type="project" value="UniProtKB-ARBA"/>
</dbReference>
<dbReference type="EMBL" id="JBBHLL010000230">
    <property type="protein sequence ID" value="KAK7808759.1"/>
    <property type="molecule type" value="Genomic_DNA"/>
</dbReference>
<keyword evidence="3" id="KW-1017">Isopeptide bond</keyword>
<feature type="domain" description="HSR" evidence="9">
    <location>
        <begin position="14"/>
        <end position="144"/>
    </location>
</feature>
<comment type="function">
    <text evidence="5">Ubiquitin-like protein that can be covalently attached to proteins as a monomer or as a lysine-linked polymer. Covalent attachment via an isopeptide bond to its substrates requires prior activation by the E1 complex SAE1-SAE2 and linkage to the E2 enzyme UBE2I, and can be promoted by an E3 ligase such as PIAS1-4, RANBP2 or CBX4. This post-translational modification on lysine residues of proteins plays a crucial role in a number of cellular processes such as nuclear transport, DNA replication and repair, mitosis and signal transduction. Polymeric SUMO2 chains are also susceptible to polyubiquitination which functions as a signal for proteasomal degradation of modified proteins. Plays a role in the regulation of sumoylation status of SETX.</text>
</comment>
<dbReference type="PROSITE" id="PS51414">
    <property type="entry name" value="HSR"/>
    <property type="match status" value="1"/>
</dbReference>
<evidence type="ECO:0000256" key="1">
    <source>
        <dbReference type="ARBA" id="ARBA00004322"/>
    </source>
</evidence>
<feature type="domain" description="Ubiquitin-like" evidence="8">
    <location>
        <begin position="189"/>
        <end position="266"/>
    </location>
</feature>
<dbReference type="InterPro" id="IPR022617">
    <property type="entry name" value="Rad60/SUMO-like_dom"/>
</dbReference>
<evidence type="ECO:0000256" key="4">
    <source>
        <dbReference type="ARBA" id="ARBA00022786"/>
    </source>
</evidence>
<evidence type="ECO:0000259" key="9">
    <source>
        <dbReference type="PROSITE" id="PS51414"/>
    </source>
</evidence>
<evidence type="ECO:0000259" key="8">
    <source>
        <dbReference type="PROSITE" id="PS50053"/>
    </source>
</evidence>
<dbReference type="Pfam" id="PF11976">
    <property type="entry name" value="Rad60-SLD"/>
    <property type="match status" value="1"/>
</dbReference>
<evidence type="ECO:0000256" key="7">
    <source>
        <dbReference type="ARBA" id="ARBA00069990"/>
    </source>
</evidence>
<dbReference type="Proteomes" id="UP001488838">
    <property type="component" value="Unassembled WGS sequence"/>
</dbReference>
<dbReference type="FunFam" id="3.10.20.90:FF:000482">
    <property type="entry name" value="Small ubiquitin-related modifier 2"/>
    <property type="match status" value="1"/>
</dbReference>
<organism evidence="10 11">
    <name type="scientific">Myodes glareolus</name>
    <name type="common">Bank vole</name>
    <name type="synonym">Clethrionomys glareolus</name>
    <dbReference type="NCBI Taxonomy" id="447135"/>
    <lineage>
        <taxon>Eukaryota</taxon>
        <taxon>Metazoa</taxon>
        <taxon>Chordata</taxon>
        <taxon>Craniata</taxon>
        <taxon>Vertebrata</taxon>
        <taxon>Euteleostomi</taxon>
        <taxon>Mammalia</taxon>
        <taxon>Eutheria</taxon>
        <taxon>Euarchontoglires</taxon>
        <taxon>Glires</taxon>
        <taxon>Rodentia</taxon>
        <taxon>Myomorpha</taxon>
        <taxon>Muroidea</taxon>
        <taxon>Cricetidae</taxon>
        <taxon>Arvicolinae</taxon>
        <taxon>Myodes</taxon>
    </lineage>
</organism>
<sequence length="268" mass="30953">MWVSVCITIQRQMKDLWTSSGYLSEEESADYGLIFKHFRENKVEIASAITDPFPFLMSLRDRGYISEQKFRWPDDHLVALSPADQNYQQNCEKQIPVGRVVYDILSDLQNKFTLSLLKLIFSPTHLKAYPDLKETLRNFPNGKKKGYNLSRVKRRRTWCLFSEAAAEETPAFAMADEKPKEGVKTENNDHINLKVAGQDGSVVQIKIKRHIPLSKLMKAYCERQGLSMRQTRFRFDGQPIYEADTPALLEMEDEDTIDVFQQLTGGVY</sequence>
<dbReference type="InterPro" id="IPR029071">
    <property type="entry name" value="Ubiquitin-like_domsf"/>
</dbReference>
<proteinExistence type="inferred from homology"/>
<dbReference type="AlphaFoldDB" id="A0AAW0I344"/>
<comment type="caution">
    <text evidence="10">The sequence shown here is derived from an EMBL/GenBank/DDBJ whole genome shotgun (WGS) entry which is preliminary data.</text>
</comment>
<comment type="similarity">
    <text evidence="2">Belongs to the ubiquitin family. SUMO subfamily.</text>
</comment>